<evidence type="ECO:0000256" key="1">
    <source>
        <dbReference type="SAM" id="Phobius"/>
    </source>
</evidence>
<keyword evidence="1" id="KW-0472">Membrane</keyword>
<protein>
    <submittedName>
        <fullName evidence="2">Uncharacterized protein</fullName>
    </submittedName>
</protein>
<reference evidence="2" key="2">
    <citation type="journal article" date="2015" name="Data Brief">
        <title>Shoot transcriptome of the giant reed, Arundo donax.</title>
        <authorList>
            <person name="Barrero R.A."/>
            <person name="Guerrero F.D."/>
            <person name="Moolhuijzen P."/>
            <person name="Goolsby J.A."/>
            <person name="Tidwell J."/>
            <person name="Bellgard S.E."/>
            <person name="Bellgard M.I."/>
        </authorList>
    </citation>
    <scope>NUCLEOTIDE SEQUENCE</scope>
    <source>
        <tissue evidence="2">Shoot tissue taken approximately 20 cm above the soil surface</tissue>
    </source>
</reference>
<proteinExistence type="predicted"/>
<keyword evidence="1" id="KW-1133">Transmembrane helix</keyword>
<reference evidence="2" key="1">
    <citation type="submission" date="2014-09" db="EMBL/GenBank/DDBJ databases">
        <authorList>
            <person name="Magalhaes I.L.F."/>
            <person name="Oliveira U."/>
            <person name="Santos F.R."/>
            <person name="Vidigal T.H.D.A."/>
            <person name="Brescovit A.D."/>
            <person name="Santos A.J."/>
        </authorList>
    </citation>
    <scope>NUCLEOTIDE SEQUENCE</scope>
    <source>
        <tissue evidence="2">Shoot tissue taken approximately 20 cm above the soil surface</tissue>
    </source>
</reference>
<keyword evidence="1" id="KW-0812">Transmembrane</keyword>
<feature type="transmembrane region" description="Helical" evidence="1">
    <location>
        <begin position="17"/>
        <end position="40"/>
    </location>
</feature>
<evidence type="ECO:0000313" key="2">
    <source>
        <dbReference type="EMBL" id="JAD88377.1"/>
    </source>
</evidence>
<accession>A0A0A9DX82</accession>
<name>A0A0A9DX82_ARUDO</name>
<dbReference type="EMBL" id="GBRH01209518">
    <property type="protein sequence ID" value="JAD88377.1"/>
    <property type="molecule type" value="Transcribed_RNA"/>
</dbReference>
<organism evidence="2">
    <name type="scientific">Arundo donax</name>
    <name type="common">Giant reed</name>
    <name type="synonym">Donax arundinaceus</name>
    <dbReference type="NCBI Taxonomy" id="35708"/>
    <lineage>
        <taxon>Eukaryota</taxon>
        <taxon>Viridiplantae</taxon>
        <taxon>Streptophyta</taxon>
        <taxon>Embryophyta</taxon>
        <taxon>Tracheophyta</taxon>
        <taxon>Spermatophyta</taxon>
        <taxon>Magnoliopsida</taxon>
        <taxon>Liliopsida</taxon>
        <taxon>Poales</taxon>
        <taxon>Poaceae</taxon>
        <taxon>PACMAD clade</taxon>
        <taxon>Arundinoideae</taxon>
        <taxon>Arundineae</taxon>
        <taxon>Arundo</taxon>
    </lineage>
</organism>
<sequence>MLQSCALVLLQATLNVLGLPLLLLACSIACGFVVSCYLIFNILTL</sequence>
<dbReference type="AlphaFoldDB" id="A0A0A9DX82"/>